<name>A0A8J3IWK2_9ACTN</name>
<evidence type="ECO:0000313" key="1">
    <source>
        <dbReference type="EMBL" id="GID09983.1"/>
    </source>
</evidence>
<reference evidence="1" key="1">
    <citation type="submission" date="2021-01" db="EMBL/GenBank/DDBJ databases">
        <title>Whole genome shotgun sequence of Actinocatenispora rupis NBRC 107355.</title>
        <authorList>
            <person name="Komaki H."/>
            <person name="Tamura T."/>
        </authorList>
    </citation>
    <scope>NUCLEOTIDE SEQUENCE</scope>
    <source>
        <strain evidence="1">NBRC 107355</strain>
    </source>
</reference>
<sequence length="458" mass="50099">MSEDIRRFTREARRTARRDVREGPAAVERRQRERLADLVAYARERSPYHRELYRGLPERVADPTLLPVTDKAMLMAHFDDWVTDREVTRARVEEFVADPELVGARFLDRYLVATSSGTSGLRGLFVLDERNLAVPNALAARAGGALGARDLVRLVVRRGRTAVVTAPGGHFFTVAGTRRFQRDHPRLGGLMRVFPTDRPLPELVDALNRYDPASIAGFLSMLTQLAAEQEAGRLRVHPAILIPGGETSTAEVRQRLAAAFGARVRAAYAATECGFLSVGCPAGWYHVNSDWAVVEPVDADHRPVPPGTPSHTVLVSNLANRVQPFLRYDLGDSVVMRPDPCPCGNPMPALRVEGRAADVLTFSSRTGGRVGVSPMLFGTALDRVPGVHRFQLVQSAPDTLLVRLESGDGDVWPAVRDAIGRVLADRGADGVTLVRADEPPQQSPGGKYRRIVPLAART</sequence>
<keyword evidence="2" id="KW-1185">Reference proteome</keyword>
<gene>
    <name evidence="1" type="ORF">Aru02nite_08720</name>
</gene>
<dbReference type="Proteomes" id="UP000612808">
    <property type="component" value="Unassembled WGS sequence"/>
</dbReference>
<protein>
    <submittedName>
        <fullName evidence="1">Coenzyme F390 synthetase</fullName>
    </submittedName>
</protein>
<comment type="caution">
    <text evidence="1">The sequence shown here is derived from an EMBL/GenBank/DDBJ whole genome shotgun (WGS) entry which is preliminary data.</text>
</comment>
<organism evidence="1 2">
    <name type="scientific">Actinocatenispora rupis</name>
    <dbReference type="NCBI Taxonomy" id="519421"/>
    <lineage>
        <taxon>Bacteria</taxon>
        <taxon>Bacillati</taxon>
        <taxon>Actinomycetota</taxon>
        <taxon>Actinomycetes</taxon>
        <taxon>Micromonosporales</taxon>
        <taxon>Micromonosporaceae</taxon>
        <taxon>Actinocatenispora</taxon>
    </lineage>
</organism>
<accession>A0A8J3IWK2</accession>
<dbReference type="PANTHER" id="PTHR36932:SF1">
    <property type="entry name" value="CAPSULAR POLYSACCHARIDE BIOSYNTHESIS PROTEIN"/>
    <property type="match status" value="1"/>
</dbReference>
<dbReference type="InterPro" id="IPR053158">
    <property type="entry name" value="CapK_Type1_Caps_Biosynth"/>
</dbReference>
<dbReference type="AlphaFoldDB" id="A0A8J3IWK2"/>
<dbReference type="EMBL" id="BOMB01000004">
    <property type="protein sequence ID" value="GID09983.1"/>
    <property type="molecule type" value="Genomic_DNA"/>
</dbReference>
<dbReference type="InterPro" id="IPR042099">
    <property type="entry name" value="ANL_N_sf"/>
</dbReference>
<dbReference type="SUPFAM" id="SSF56801">
    <property type="entry name" value="Acetyl-CoA synthetase-like"/>
    <property type="match status" value="1"/>
</dbReference>
<dbReference type="Gene3D" id="3.40.50.12780">
    <property type="entry name" value="N-terminal domain of ligase-like"/>
    <property type="match status" value="1"/>
</dbReference>
<dbReference type="PANTHER" id="PTHR36932">
    <property type="entry name" value="CAPSULAR POLYSACCHARIDE BIOSYNTHESIS PROTEIN"/>
    <property type="match status" value="1"/>
</dbReference>
<proteinExistence type="predicted"/>
<evidence type="ECO:0000313" key="2">
    <source>
        <dbReference type="Proteomes" id="UP000612808"/>
    </source>
</evidence>
<dbReference type="RefSeq" id="WP_239076396.1">
    <property type="nucleotide sequence ID" value="NZ_BAAAZM010000002.1"/>
</dbReference>